<dbReference type="InterPro" id="IPR014001">
    <property type="entry name" value="Helicase_ATP-bd"/>
</dbReference>
<dbReference type="SMART" id="SM01058">
    <property type="entry name" value="CarD_TRCF"/>
    <property type="match status" value="1"/>
</dbReference>
<dbReference type="GO" id="GO:0006281">
    <property type="term" value="P:DNA repair"/>
    <property type="evidence" value="ECO:0007669"/>
    <property type="project" value="UniProtKB-KW"/>
</dbReference>
<dbReference type="InterPro" id="IPR037235">
    <property type="entry name" value="TRCF-like_C_D7"/>
</dbReference>
<evidence type="ECO:0000256" key="7">
    <source>
        <dbReference type="ARBA" id="ARBA00023125"/>
    </source>
</evidence>
<dbReference type="InterPro" id="IPR011545">
    <property type="entry name" value="DEAD/DEAH_box_helicase_dom"/>
</dbReference>
<evidence type="ECO:0000256" key="8">
    <source>
        <dbReference type="ARBA" id="ARBA00023204"/>
    </source>
</evidence>
<dbReference type="Pfam" id="PF00271">
    <property type="entry name" value="Helicase_C"/>
    <property type="match status" value="1"/>
</dbReference>
<dbReference type="NCBIfam" id="TIGR00580">
    <property type="entry name" value="mfd"/>
    <property type="match status" value="1"/>
</dbReference>
<dbReference type="InterPro" id="IPR005118">
    <property type="entry name" value="TRCF_C"/>
</dbReference>
<dbReference type="InterPro" id="IPR047112">
    <property type="entry name" value="RecG/Mfd"/>
</dbReference>
<dbReference type="SMART" id="SM00487">
    <property type="entry name" value="DEXDc"/>
    <property type="match status" value="1"/>
</dbReference>
<feature type="domain" description="Helicase ATP-binding" evidence="9">
    <location>
        <begin position="209"/>
        <end position="371"/>
    </location>
</feature>
<evidence type="ECO:0000256" key="3">
    <source>
        <dbReference type="ARBA" id="ARBA00022763"/>
    </source>
</evidence>
<dbReference type="Pfam" id="PF02559">
    <property type="entry name" value="CarD_TRCF_RID"/>
    <property type="match status" value="1"/>
</dbReference>
<feature type="non-terminal residue" evidence="11">
    <location>
        <position position="1"/>
    </location>
</feature>
<dbReference type="Gene3D" id="2.40.10.170">
    <property type="match status" value="1"/>
</dbReference>
<proteinExistence type="inferred from homology"/>
<evidence type="ECO:0000313" key="11">
    <source>
        <dbReference type="EMBL" id="KKM02932.1"/>
    </source>
</evidence>
<dbReference type="HAMAP" id="MF_00969">
    <property type="entry name" value="TRCF"/>
    <property type="match status" value="1"/>
</dbReference>
<keyword evidence="2" id="KW-0547">Nucleotide-binding</keyword>
<evidence type="ECO:0000259" key="9">
    <source>
        <dbReference type="PROSITE" id="PS51192"/>
    </source>
</evidence>
<dbReference type="InterPro" id="IPR001650">
    <property type="entry name" value="Helicase_C-like"/>
</dbReference>
<evidence type="ECO:0000256" key="2">
    <source>
        <dbReference type="ARBA" id="ARBA00022741"/>
    </source>
</evidence>
<evidence type="ECO:0000256" key="6">
    <source>
        <dbReference type="ARBA" id="ARBA00022840"/>
    </source>
</evidence>
<dbReference type="PROSITE" id="PS51194">
    <property type="entry name" value="HELICASE_CTER"/>
    <property type="match status" value="1"/>
</dbReference>
<dbReference type="GO" id="GO:0003678">
    <property type="term" value="F:DNA helicase activity"/>
    <property type="evidence" value="ECO:0007669"/>
    <property type="project" value="TreeGrafter"/>
</dbReference>
<gene>
    <name evidence="11" type="ORF">LCGC14_1779500</name>
</gene>
<dbReference type="SUPFAM" id="SSF52540">
    <property type="entry name" value="P-loop containing nucleoside triphosphate hydrolases"/>
    <property type="match status" value="1"/>
</dbReference>
<dbReference type="PANTHER" id="PTHR47964:SF1">
    <property type="entry name" value="ATP-DEPENDENT DNA HELICASE HOMOLOG RECG, CHLOROPLASTIC"/>
    <property type="match status" value="1"/>
</dbReference>
<dbReference type="InterPro" id="IPR004576">
    <property type="entry name" value="Mfd"/>
</dbReference>
<keyword evidence="1" id="KW-0963">Cytoplasm</keyword>
<comment type="caution">
    <text evidence="11">The sequence shown here is derived from an EMBL/GenBank/DDBJ whole genome shotgun (WGS) entry which is preliminary data.</text>
</comment>
<dbReference type="GO" id="GO:0016787">
    <property type="term" value="F:hydrolase activity"/>
    <property type="evidence" value="ECO:0007669"/>
    <property type="project" value="UniProtKB-KW"/>
</dbReference>
<dbReference type="InterPro" id="IPR003711">
    <property type="entry name" value="CarD-like/TRCF_RID"/>
</dbReference>
<dbReference type="InterPro" id="IPR027417">
    <property type="entry name" value="P-loop_NTPase"/>
</dbReference>
<keyword evidence="7" id="KW-0238">DNA-binding</keyword>
<dbReference type="PANTHER" id="PTHR47964">
    <property type="entry name" value="ATP-DEPENDENT DNA HELICASE HOMOLOG RECG, CHLOROPLASTIC"/>
    <property type="match status" value="1"/>
</dbReference>
<keyword evidence="8" id="KW-0234">DNA repair</keyword>
<dbReference type="SMART" id="SM00982">
    <property type="entry name" value="TRCF"/>
    <property type="match status" value="1"/>
</dbReference>
<keyword evidence="5" id="KW-0347">Helicase</keyword>
<organism evidence="11">
    <name type="scientific">marine sediment metagenome</name>
    <dbReference type="NCBI Taxonomy" id="412755"/>
    <lineage>
        <taxon>unclassified sequences</taxon>
        <taxon>metagenomes</taxon>
        <taxon>ecological metagenomes</taxon>
    </lineage>
</organism>
<dbReference type="EMBL" id="LAZR01016803">
    <property type="protein sequence ID" value="KKM02932.1"/>
    <property type="molecule type" value="Genomic_DNA"/>
</dbReference>
<name>A0A0F9HIG0_9ZZZZ</name>
<evidence type="ECO:0008006" key="12">
    <source>
        <dbReference type="Google" id="ProtNLM"/>
    </source>
</evidence>
<keyword evidence="3" id="KW-0227">DNA damage</keyword>
<dbReference type="Gene3D" id="3.40.50.300">
    <property type="entry name" value="P-loop containing nucleotide triphosphate hydrolases"/>
    <property type="match status" value="2"/>
</dbReference>
<evidence type="ECO:0000256" key="5">
    <source>
        <dbReference type="ARBA" id="ARBA00022806"/>
    </source>
</evidence>
<dbReference type="SUPFAM" id="SSF141259">
    <property type="entry name" value="CarD-like"/>
    <property type="match status" value="1"/>
</dbReference>
<evidence type="ECO:0000256" key="1">
    <source>
        <dbReference type="ARBA" id="ARBA00022490"/>
    </source>
</evidence>
<dbReference type="GO" id="GO:0003684">
    <property type="term" value="F:damaged DNA binding"/>
    <property type="evidence" value="ECO:0007669"/>
    <property type="project" value="InterPro"/>
</dbReference>
<dbReference type="Pfam" id="PF03461">
    <property type="entry name" value="TRCF"/>
    <property type="match status" value="1"/>
</dbReference>
<sequence length="716" mass="81945">FELLDKKTENISLDKNKNIFFEKGFLSSGFIIADQNLSIIPYNEITKRKVIRRQKFREAYHSPVAEYHSLEIGDLVVHFHSGIGKYIGCDKLSNHLGVETEFLILEYAKGSKLYVPISQSHLVTKYIGSSEALPGLTLLGSNKWQKTKVLAQKQIIGYASDLLHMQAVRELEGGFEYDKDSEETQLFDLDFPYIETQDQKRAIEDLKNDMMQKKAMDRLILGDVGYGKTEVAMRAAFKTVFDGKKQVALLVPTTVLAMQHFDTFKERMSSFPIEIDVVSRFKTAKENRKTLENVKNGNIDILIGTHRLLSKDVSFKDLGLLIVDEEQRFGVRAKEHLKKIKKGVDCLTLSATPIPRTLHMSLIKVKDMSVINTPPQDRLPIKTIISENDDEVIKNAILREKSRQGQLFFIHNRVESIYKRLEHIKKLTKNCTFAVVHGQMPTEDVDFTFHKFKKGEIDILFSTTIIENGIDVPNANTIIIDRADSFGLADLYQLRGRVGRWNRAAYAYFLTPKNRQISEISQKRLTALLEAPSFGGGMAIAMRDLEIRGAGDILGIKQSGQISNIGFHLYCKLLKRAILSIQNKKETLFIETKMEFSYPAYLPDDYIPHETLRMEIYYRLGEAQSNKAIDAIKIELEDRFGSLPDPVKELISLSKIKIFANQNSFTHLKFGDFTLYCERLHKSKKTQKNLILPKKEKILKFEEDVLNILKKSFEIL</sequence>
<dbReference type="GO" id="GO:0005524">
    <property type="term" value="F:ATP binding"/>
    <property type="evidence" value="ECO:0007669"/>
    <property type="project" value="UniProtKB-KW"/>
</dbReference>
<dbReference type="Gene3D" id="3.90.1150.50">
    <property type="entry name" value="Transcription-repair-coupling factor, D7 domain"/>
    <property type="match status" value="1"/>
</dbReference>
<dbReference type="PROSITE" id="PS51192">
    <property type="entry name" value="HELICASE_ATP_BIND_1"/>
    <property type="match status" value="1"/>
</dbReference>
<protein>
    <recommendedName>
        <fullName evidence="12">Helicase ATP-binding domain-containing protein</fullName>
    </recommendedName>
</protein>
<evidence type="ECO:0000256" key="4">
    <source>
        <dbReference type="ARBA" id="ARBA00022801"/>
    </source>
</evidence>
<dbReference type="CDD" id="cd17991">
    <property type="entry name" value="DEXHc_TRCF"/>
    <property type="match status" value="1"/>
</dbReference>
<accession>A0A0F9HIG0</accession>
<dbReference type="Pfam" id="PF00270">
    <property type="entry name" value="DEAD"/>
    <property type="match status" value="1"/>
</dbReference>
<evidence type="ECO:0000259" key="10">
    <source>
        <dbReference type="PROSITE" id="PS51194"/>
    </source>
</evidence>
<dbReference type="SUPFAM" id="SSF143517">
    <property type="entry name" value="TRCF domain-like"/>
    <property type="match status" value="1"/>
</dbReference>
<dbReference type="AlphaFoldDB" id="A0A0F9HIG0"/>
<dbReference type="InterPro" id="IPR036101">
    <property type="entry name" value="CarD-like/TRCF_RID_sf"/>
</dbReference>
<feature type="domain" description="Helicase C-terminal" evidence="10">
    <location>
        <begin position="392"/>
        <end position="548"/>
    </location>
</feature>
<reference evidence="11" key="1">
    <citation type="journal article" date="2015" name="Nature">
        <title>Complex archaea that bridge the gap between prokaryotes and eukaryotes.</title>
        <authorList>
            <person name="Spang A."/>
            <person name="Saw J.H."/>
            <person name="Jorgensen S.L."/>
            <person name="Zaremba-Niedzwiedzka K."/>
            <person name="Martijn J."/>
            <person name="Lind A.E."/>
            <person name="van Eijk R."/>
            <person name="Schleper C."/>
            <person name="Guy L."/>
            <person name="Ettema T.J."/>
        </authorList>
    </citation>
    <scope>NUCLEOTIDE SEQUENCE</scope>
</reference>
<dbReference type="SMART" id="SM00490">
    <property type="entry name" value="HELICc"/>
    <property type="match status" value="1"/>
</dbReference>
<keyword evidence="4" id="KW-0378">Hydrolase</keyword>
<keyword evidence="6" id="KW-0067">ATP-binding</keyword>